<dbReference type="Proteomes" id="UP000429644">
    <property type="component" value="Unassembled WGS sequence"/>
</dbReference>
<organism evidence="3 4">
    <name type="scientific">Georgenia ruanii</name>
    <dbReference type="NCBI Taxonomy" id="348442"/>
    <lineage>
        <taxon>Bacteria</taxon>
        <taxon>Bacillati</taxon>
        <taxon>Actinomycetota</taxon>
        <taxon>Actinomycetes</taxon>
        <taxon>Micrococcales</taxon>
        <taxon>Bogoriellaceae</taxon>
        <taxon>Georgenia</taxon>
    </lineage>
</organism>
<name>A0A7J9UU58_9MICO</name>
<accession>A0A7J9UU58</accession>
<evidence type="ECO:0000256" key="1">
    <source>
        <dbReference type="SAM" id="MobiDB-lite"/>
    </source>
</evidence>
<keyword evidence="2" id="KW-0472">Membrane</keyword>
<feature type="transmembrane region" description="Helical" evidence="2">
    <location>
        <begin position="119"/>
        <end position="138"/>
    </location>
</feature>
<reference evidence="3 4" key="1">
    <citation type="submission" date="2019-10" db="EMBL/GenBank/DDBJ databases">
        <title>Georgenia wutianyii sp. nov. and Georgenia yuyongxinii sp. nov. isolated from plateau pika (Ochotona curzoniae) in the Qinghai-Tibet plateau of China.</title>
        <authorList>
            <person name="Tian Z."/>
        </authorList>
    </citation>
    <scope>NUCLEOTIDE SEQUENCE [LARGE SCALE GENOMIC DNA]</scope>
    <source>
        <strain evidence="3 4">JCM 15130</strain>
    </source>
</reference>
<dbReference type="AlphaFoldDB" id="A0A7J9UU58"/>
<feature type="region of interest" description="Disordered" evidence="1">
    <location>
        <begin position="52"/>
        <end position="90"/>
    </location>
</feature>
<comment type="caution">
    <text evidence="3">The sequence shown here is derived from an EMBL/GenBank/DDBJ whole genome shotgun (WGS) entry which is preliminary data.</text>
</comment>
<keyword evidence="2" id="KW-1133">Transmembrane helix</keyword>
<dbReference type="InterPro" id="IPR014229">
    <property type="entry name" value="Spore_YtfJ"/>
</dbReference>
<evidence type="ECO:0000313" key="3">
    <source>
        <dbReference type="EMBL" id="MPV88146.1"/>
    </source>
</evidence>
<evidence type="ECO:0000256" key="2">
    <source>
        <dbReference type="SAM" id="Phobius"/>
    </source>
</evidence>
<feature type="compositionally biased region" description="Gly residues" evidence="1">
    <location>
        <begin position="52"/>
        <end position="62"/>
    </location>
</feature>
<dbReference type="EMBL" id="WHPD01001240">
    <property type="protein sequence ID" value="MPV88146.1"/>
    <property type="molecule type" value="Genomic_DNA"/>
</dbReference>
<dbReference type="OrthoDB" id="3830295at2"/>
<dbReference type="RefSeq" id="WP_152230787.1">
    <property type="nucleotide sequence ID" value="NZ_BAAAOT010000003.1"/>
</dbReference>
<proteinExistence type="predicted"/>
<protein>
    <submittedName>
        <fullName evidence="3">Sporulation protein</fullName>
    </submittedName>
</protein>
<keyword evidence="2" id="KW-0812">Transmembrane</keyword>
<evidence type="ECO:0000313" key="4">
    <source>
        <dbReference type="Proteomes" id="UP000429644"/>
    </source>
</evidence>
<keyword evidence="4" id="KW-1185">Reference proteome</keyword>
<feature type="compositionally biased region" description="Gly residues" evidence="1">
    <location>
        <begin position="81"/>
        <end position="90"/>
    </location>
</feature>
<dbReference type="Pfam" id="PF09579">
    <property type="entry name" value="Spore_YtfJ"/>
    <property type="match status" value="1"/>
</dbReference>
<gene>
    <name evidence="3" type="ORF">GB882_05650</name>
</gene>
<sequence length="146" mass="15167">MSQPTQGNVNLPTETAREVLTVRRVFGEAYERDGVTVIPVAKVMGGSGMGFGSGAMGKGRPGAGEEQPAGGEHAGHKRPGAGEGSGGGGGFGVRARPVGVYIVKDGKVSWQPALDLNRVILGGQIFATVAVLALSRALRRRRFTRR</sequence>